<gene>
    <name evidence="4" type="ORF">PFI31113_00030</name>
</gene>
<reference evidence="4 5" key="1">
    <citation type="submission" date="2019-08" db="EMBL/GenBank/DDBJ databases">
        <authorList>
            <person name="Peeters C."/>
        </authorList>
    </citation>
    <scope>NUCLEOTIDE SEQUENCE [LARGE SCALE GENOMIC DNA]</scope>
    <source>
        <strain evidence="4 5">LMG 31113</strain>
    </source>
</reference>
<dbReference type="GO" id="GO:0006749">
    <property type="term" value="P:glutathione metabolic process"/>
    <property type="evidence" value="ECO:0007669"/>
    <property type="project" value="TreeGrafter"/>
</dbReference>
<protein>
    <recommendedName>
        <fullName evidence="1">2-hydroxychromene-2-carboxylate isomerase</fullName>
        <ecNumber evidence="1">5.99.1.4</ecNumber>
    </recommendedName>
</protein>
<feature type="domain" description="DSBA-like thioredoxin" evidence="3">
    <location>
        <begin position="18"/>
        <end position="209"/>
    </location>
</feature>
<evidence type="ECO:0000313" key="4">
    <source>
        <dbReference type="EMBL" id="VVD59588.1"/>
    </source>
</evidence>
<dbReference type="EC" id="5.99.1.4" evidence="1"/>
<evidence type="ECO:0000256" key="1">
    <source>
        <dbReference type="PIRNR" id="PIRNR006386"/>
    </source>
</evidence>
<dbReference type="GO" id="GO:0004602">
    <property type="term" value="F:glutathione peroxidase activity"/>
    <property type="evidence" value="ECO:0007669"/>
    <property type="project" value="TreeGrafter"/>
</dbReference>
<feature type="active site" description="Nucleophile" evidence="2">
    <location>
        <position position="26"/>
    </location>
</feature>
<keyword evidence="1" id="KW-0413">Isomerase</keyword>
<dbReference type="InterPro" id="IPR001853">
    <property type="entry name" value="DSBA-like_thioredoxin_dom"/>
</dbReference>
<dbReference type="Gene3D" id="3.40.30.10">
    <property type="entry name" value="Glutaredoxin"/>
    <property type="match status" value="1"/>
</dbReference>
<dbReference type="Proteomes" id="UP000382577">
    <property type="component" value="Unassembled WGS sequence"/>
</dbReference>
<dbReference type="RefSeq" id="WP_150598324.1">
    <property type="nucleotide sequence ID" value="NZ_CABPRW010000001.1"/>
</dbReference>
<dbReference type="InterPro" id="IPR051924">
    <property type="entry name" value="GST_Kappa/NadH"/>
</dbReference>
<proteinExistence type="inferred from homology"/>
<dbReference type="InterPro" id="IPR014440">
    <property type="entry name" value="HCCAis_GSTk"/>
</dbReference>
<dbReference type="CDD" id="cd03022">
    <property type="entry name" value="DsbA_HCCA_Iso"/>
    <property type="match status" value="1"/>
</dbReference>
<dbReference type="InterPro" id="IPR036249">
    <property type="entry name" value="Thioredoxin-like_sf"/>
</dbReference>
<dbReference type="PANTHER" id="PTHR42943">
    <property type="entry name" value="GLUTATHIONE S-TRANSFERASE KAPPA"/>
    <property type="match status" value="1"/>
</dbReference>
<name>A0A5E4RBX0_9BURK</name>
<comment type="similarity">
    <text evidence="1">Belongs to the GST superfamily. NadH family.</text>
</comment>
<organism evidence="4 5">
    <name type="scientific">Pandoraea fibrosis</name>
    <dbReference type="NCBI Taxonomy" id="1891094"/>
    <lineage>
        <taxon>Bacteria</taxon>
        <taxon>Pseudomonadati</taxon>
        <taxon>Pseudomonadota</taxon>
        <taxon>Betaproteobacteria</taxon>
        <taxon>Burkholderiales</taxon>
        <taxon>Burkholderiaceae</taxon>
        <taxon>Pandoraea</taxon>
    </lineage>
</organism>
<dbReference type="PANTHER" id="PTHR42943:SF13">
    <property type="entry name" value="GLUTATHIONE S-TRANSFERASE KAPPA-RELATED"/>
    <property type="match status" value="1"/>
</dbReference>
<dbReference type="PIRSF" id="PIRSF006386">
    <property type="entry name" value="HCCAis_GSTk"/>
    <property type="match status" value="1"/>
</dbReference>
<accession>A0A5E4RBX0</accession>
<evidence type="ECO:0000259" key="3">
    <source>
        <dbReference type="Pfam" id="PF01323"/>
    </source>
</evidence>
<dbReference type="GO" id="GO:0018845">
    <property type="term" value="F:2-hydroxychromene-2-carboxylate isomerase activity"/>
    <property type="evidence" value="ECO:0007669"/>
    <property type="project" value="UniProtKB-UniRule"/>
</dbReference>
<evidence type="ECO:0000313" key="5">
    <source>
        <dbReference type="Proteomes" id="UP000382577"/>
    </source>
</evidence>
<dbReference type="OrthoDB" id="8560325at2"/>
<dbReference type="SUPFAM" id="SSF52833">
    <property type="entry name" value="Thioredoxin-like"/>
    <property type="match status" value="1"/>
</dbReference>
<dbReference type="Pfam" id="PF01323">
    <property type="entry name" value="DSBA"/>
    <property type="match status" value="1"/>
</dbReference>
<comment type="catalytic activity">
    <reaction evidence="1">
        <text>2-hydroxychromene-2-carboxylate = (3E)-4-(2-hydroxyphenyl)-2-oxobut-3-enoate</text>
        <dbReference type="Rhea" id="RHEA:27401"/>
        <dbReference type="ChEBI" id="CHEBI:59350"/>
        <dbReference type="ChEBI" id="CHEBI:59353"/>
        <dbReference type="EC" id="5.99.1.4"/>
    </reaction>
</comment>
<dbReference type="GO" id="GO:0004364">
    <property type="term" value="F:glutathione transferase activity"/>
    <property type="evidence" value="ECO:0007669"/>
    <property type="project" value="TreeGrafter"/>
</dbReference>
<dbReference type="AlphaFoldDB" id="A0A5E4RBX0"/>
<evidence type="ECO:0000256" key="2">
    <source>
        <dbReference type="PIRSR" id="PIRSR006386-1"/>
    </source>
</evidence>
<dbReference type="EMBL" id="CABPRW010000001">
    <property type="protein sequence ID" value="VVD59588.1"/>
    <property type="molecule type" value="Genomic_DNA"/>
</dbReference>
<dbReference type="GO" id="GO:1901170">
    <property type="term" value="P:naphthalene catabolic process"/>
    <property type="evidence" value="ECO:0007669"/>
    <property type="project" value="InterPro"/>
</dbReference>
<dbReference type="InterPro" id="IPR044087">
    <property type="entry name" value="NahD-like"/>
</dbReference>
<sequence length="212" mass="23976">MTTQIHDSHEASPARKSIDFYFSFISLWSYIGSEPFQALVERQQLQVNYKPMDLYQVFQATGGKPPHERPPARQAYRLAEMARWQAIRGIPLNVSPKHYPVQPSHGHRMLLAAQAGGADVGRFLHLALRGVWADELNLEDPDTIRRLADQAGLDGAGLYDIAAEQVWVDQEAALTQEALARNVFGAPFYFYRDEPFWGQDRLELLERAIGLG</sequence>